<keyword evidence="1" id="KW-0732">Signal</keyword>
<organism evidence="2 3">
    <name type="scientific">Tieghemiomyces parasiticus</name>
    <dbReference type="NCBI Taxonomy" id="78921"/>
    <lineage>
        <taxon>Eukaryota</taxon>
        <taxon>Fungi</taxon>
        <taxon>Fungi incertae sedis</taxon>
        <taxon>Zoopagomycota</taxon>
        <taxon>Kickxellomycotina</taxon>
        <taxon>Dimargaritomycetes</taxon>
        <taxon>Dimargaritales</taxon>
        <taxon>Dimargaritaceae</taxon>
        <taxon>Tieghemiomyces</taxon>
    </lineage>
</organism>
<reference evidence="2" key="1">
    <citation type="submission" date="2022-07" db="EMBL/GenBank/DDBJ databases">
        <title>Phylogenomic reconstructions and comparative analyses of Kickxellomycotina fungi.</title>
        <authorList>
            <person name="Reynolds N.K."/>
            <person name="Stajich J.E."/>
            <person name="Barry K."/>
            <person name="Grigoriev I.V."/>
            <person name="Crous P."/>
            <person name="Smith M.E."/>
        </authorList>
    </citation>
    <scope>NUCLEOTIDE SEQUENCE</scope>
    <source>
        <strain evidence="2">RSA 861</strain>
    </source>
</reference>
<feature type="signal peptide" evidence="1">
    <location>
        <begin position="1"/>
        <end position="19"/>
    </location>
</feature>
<keyword evidence="3" id="KW-1185">Reference proteome</keyword>
<gene>
    <name evidence="2" type="ORF">IWQ60_005816</name>
</gene>
<sequence length="135" mass="14518">MRPLAATLLALVTLYGAAGSVSSLTSRRRLPPRVQPTPTSLAATASPTTLCLGDAHRFKTYGVTLDVSLPTFVAPERTFMYALTQSDLCYELVQVAESLPNTVYVRVDPLYMKSLAQMPFVIGVQEGLSGGGTFF</sequence>
<evidence type="ECO:0000256" key="1">
    <source>
        <dbReference type="SAM" id="SignalP"/>
    </source>
</evidence>
<comment type="caution">
    <text evidence="2">The sequence shown here is derived from an EMBL/GenBank/DDBJ whole genome shotgun (WGS) entry which is preliminary data.</text>
</comment>
<accession>A0A9W8ADC3</accession>
<evidence type="ECO:0000313" key="3">
    <source>
        <dbReference type="Proteomes" id="UP001150569"/>
    </source>
</evidence>
<proteinExistence type="predicted"/>
<evidence type="ECO:0000313" key="2">
    <source>
        <dbReference type="EMBL" id="KAJ1923537.1"/>
    </source>
</evidence>
<dbReference type="Proteomes" id="UP001150569">
    <property type="component" value="Unassembled WGS sequence"/>
</dbReference>
<feature type="chain" id="PRO_5040840614" evidence="1">
    <location>
        <begin position="20"/>
        <end position="135"/>
    </location>
</feature>
<dbReference type="AlphaFoldDB" id="A0A9W8ADC3"/>
<name>A0A9W8ADC3_9FUNG</name>
<protein>
    <submittedName>
        <fullName evidence="2">Uncharacterized protein</fullName>
    </submittedName>
</protein>
<dbReference type="EMBL" id="JANBPT010000327">
    <property type="protein sequence ID" value="KAJ1923537.1"/>
    <property type="molecule type" value="Genomic_DNA"/>
</dbReference>